<protein>
    <submittedName>
        <fullName evidence="3">Coiled-coil domain-containing protein 9</fullName>
    </submittedName>
</protein>
<evidence type="ECO:0000313" key="4">
    <source>
        <dbReference type="Proteomes" id="UP000296049"/>
    </source>
</evidence>
<keyword evidence="2" id="KW-0175">Coiled coil</keyword>
<evidence type="ECO:0000256" key="2">
    <source>
        <dbReference type="ARBA" id="ARBA00023054"/>
    </source>
</evidence>
<feature type="non-terminal residue" evidence="3">
    <location>
        <position position="54"/>
    </location>
</feature>
<feature type="non-terminal residue" evidence="3">
    <location>
        <position position="1"/>
    </location>
</feature>
<evidence type="ECO:0000256" key="1">
    <source>
        <dbReference type="ARBA" id="ARBA00022553"/>
    </source>
</evidence>
<organism evidence="3 4">
    <name type="scientific">Anas platyrhynchos</name>
    <name type="common">Mallard</name>
    <name type="synonym">Anas boschas</name>
    <dbReference type="NCBI Taxonomy" id="8839"/>
    <lineage>
        <taxon>Eukaryota</taxon>
        <taxon>Metazoa</taxon>
        <taxon>Chordata</taxon>
        <taxon>Craniata</taxon>
        <taxon>Vertebrata</taxon>
        <taxon>Euteleostomi</taxon>
        <taxon>Archelosauria</taxon>
        <taxon>Archosauria</taxon>
        <taxon>Dinosauria</taxon>
        <taxon>Saurischia</taxon>
        <taxon>Theropoda</taxon>
        <taxon>Coelurosauria</taxon>
        <taxon>Aves</taxon>
        <taxon>Neognathae</taxon>
        <taxon>Galloanserae</taxon>
        <taxon>Anseriformes</taxon>
        <taxon>Anatidae</taxon>
        <taxon>Anatinae</taxon>
        <taxon>Anas</taxon>
    </lineage>
</organism>
<name>R0JVQ7_ANAPL</name>
<reference evidence="4" key="1">
    <citation type="journal article" date="2013" name="Nat. Genet.">
        <title>The duck genome and transcriptome provide insight into an avian influenza virus reservoir species.</title>
        <authorList>
            <person name="Huang Y."/>
            <person name="Li Y."/>
            <person name="Burt D.W."/>
            <person name="Chen H."/>
            <person name="Zhang Y."/>
            <person name="Qian W."/>
            <person name="Kim H."/>
            <person name="Gan S."/>
            <person name="Zhao Y."/>
            <person name="Li J."/>
            <person name="Yi K."/>
            <person name="Feng H."/>
            <person name="Zhu P."/>
            <person name="Li B."/>
            <person name="Liu Q."/>
            <person name="Fairley S."/>
            <person name="Magor K.E."/>
            <person name="Du Z."/>
            <person name="Hu X."/>
            <person name="Goodman L."/>
            <person name="Tafer H."/>
            <person name="Vignal A."/>
            <person name="Lee T."/>
            <person name="Kim K.W."/>
            <person name="Sheng Z."/>
            <person name="An Y."/>
            <person name="Searle S."/>
            <person name="Herrero J."/>
            <person name="Groenen M.A."/>
            <person name="Crooijmans R.P."/>
            <person name="Faraut T."/>
            <person name="Cai Q."/>
            <person name="Webster R.G."/>
            <person name="Aldridge J.R."/>
            <person name="Warren W.C."/>
            <person name="Bartschat S."/>
            <person name="Kehr S."/>
            <person name="Marz M."/>
            <person name="Stadler P.F."/>
            <person name="Smith J."/>
            <person name="Kraus R.H."/>
            <person name="Zhao Y."/>
            <person name="Ren L."/>
            <person name="Fei J."/>
            <person name="Morisson M."/>
            <person name="Kaiser P."/>
            <person name="Griffin D.K."/>
            <person name="Rao M."/>
            <person name="Pitel F."/>
            <person name="Wang J."/>
            <person name="Li N."/>
        </authorList>
    </citation>
    <scope>NUCLEOTIDE SEQUENCE [LARGE SCALE GENOMIC DNA]</scope>
</reference>
<evidence type="ECO:0000313" key="3">
    <source>
        <dbReference type="EMBL" id="EOB01636.1"/>
    </source>
</evidence>
<dbReference type="Pfam" id="PF15266">
    <property type="entry name" value="DUF4594"/>
    <property type="match status" value="1"/>
</dbReference>
<dbReference type="Proteomes" id="UP000296049">
    <property type="component" value="Unassembled WGS sequence"/>
</dbReference>
<keyword evidence="4" id="KW-1185">Reference proteome</keyword>
<dbReference type="PANTHER" id="PTHR15635:SF10">
    <property type="entry name" value="COILED-COIL DOMAIN-CONTAINING PROTEIN 9B"/>
    <property type="match status" value="1"/>
</dbReference>
<dbReference type="EMBL" id="KB743062">
    <property type="protein sequence ID" value="EOB01636.1"/>
    <property type="molecule type" value="Genomic_DNA"/>
</dbReference>
<keyword evidence="1" id="KW-0597">Phosphoprotein</keyword>
<dbReference type="InterPro" id="IPR029336">
    <property type="entry name" value="DUF4594"/>
</dbReference>
<gene>
    <name evidence="3" type="ORF">Anapl_12767</name>
</gene>
<sequence>SPGDLSFPMTGRERSEYIRWKRERDQIDLERLARHKNSKGEWRRAWDVEKSEHM</sequence>
<accession>R0JVQ7</accession>
<proteinExistence type="predicted"/>
<dbReference type="PANTHER" id="PTHR15635">
    <property type="entry name" value="COILED-COIL DOMAIN CONTAINING PROTEIN 9"/>
    <property type="match status" value="1"/>
</dbReference>
<dbReference type="AlphaFoldDB" id="R0JVQ7"/>